<feature type="transmembrane region" description="Helical" evidence="1">
    <location>
        <begin position="54"/>
        <end position="74"/>
    </location>
</feature>
<dbReference type="EMBL" id="CAJVPQ010001783">
    <property type="protein sequence ID" value="CAG8569527.1"/>
    <property type="molecule type" value="Genomic_DNA"/>
</dbReference>
<keyword evidence="3" id="KW-1185">Reference proteome</keyword>
<keyword evidence="1" id="KW-0812">Transmembrane</keyword>
<evidence type="ECO:0000313" key="2">
    <source>
        <dbReference type="EMBL" id="CAG8569527.1"/>
    </source>
</evidence>
<comment type="caution">
    <text evidence="2">The sequence shown here is derived from an EMBL/GenBank/DDBJ whole genome shotgun (WGS) entry which is preliminary data.</text>
</comment>
<keyword evidence="1" id="KW-1133">Transmembrane helix</keyword>
<dbReference type="OrthoDB" id="2436558at2759"/>
<sequence length="311" mass="35672">MIQIVKVPIIDGKVDEEVYNNQLDGYFTKEEFTSRLKSFNLVYKTYQEKYSKHIILPLLLPIFCIITIFPVVIIKQIHRGYVTPKLFSKNYIGLIGGILPLIFVGCILWYCIVCINCKRKMQREIHLLVTKNNSHDYSRHVHWKIIKKRNGKPTFSVSNYTEFLTVNIVEDLRCDYNLSYRSTSSVNVNRSLNNLSFATLMDEDLSFSPPPPVYSSSSHNCMPDSSSLHSLSPENFHSRLEISANNENDRVIEVIDRGSNPSFFLNLPPPTYQEALKDLDGTSVSFVERKQGNDGVDTGMGRRGSYIRGWL</sequence>
<gene>
    <name evidence="2" type="ORF">FCALED_LOCUS7024</name>
</gene>
<dbReference type="AlphaFoldDB" id="A0A9N9BMI4"/>
<reference evidence="2" key="1">
    <citation type="submission" date="2021-06" db="EMBL/GenBank/DDBJ databases">
        <authorList>
            <person name="Kallberg Y."/>
            <person name="Tangrot J."/>
            <person name="Rosling A."/>
        </authorList>
    </citation>
    <scope>NUCLEOTIDE SEQUENCE</scope>
    <source>
        <strain evidence="2">UK204</strain>
    </source>
</reference>
<dbReference type="Proteomes" id="UP000789570">
    <property type="component" value="Unassembled WGS sequence"/>
</dbReference>
<evidence type="ECO:0000256" key="1">
    <source>
        <dbReference type="SAM" id="Phobius"/>
    </source>
</evidence>
<feature type="transmembrane region" description="Helical" evidence="1">
    <location>
        <begin position="94"/>
        <end position="115"/>
    </location>
</feature>
<keyword evidence="1" id="KW-0472">Membrane</keyword>
<proteinExistence type="predicted"/>
<protein>
    <submittedName>
        <fullName evidence="2">13711_t:CDS:1</fullName>
    </submittedName>
</protein>
<accession>A0A9N9BMI4</accession>
<evidence type="ECO:0000313" key="3">
    <source>
        <dbReference type="Proteomes" id="UP000789570"/>
    </source>
</evidence>
<name>A0A9N9BMI4_9GLOM</name>
<organism evidence="2 3">
    <name type="scientific">Funneliformis caledonium</name>
    <dbReference type="NCBI Taxonomy" id="1117310"/>
    <lineage>
        <taxon>Eukaryota</taxon>
        <taxon>Fungi</taxon>
        <taxon>Fungi incertae sedis</taxon>
        <taxon>Mucoromycota</taxon>
        <taxon>Glomeromycotina</taxon>
        <taxon>Glomeromycetes</taxon>
        <taxon>Glomerales</taxon>
        <taxon>Glomeraceae</taxon>
        <taxon>Funneliformis</taxon>
    </lineage>
</organism>